<dbReference type="Gene3D" id="3.40.50.720">
    <property type="entry name" value="NAD(P)-binding Rossmann-like Domain"/>
    <property type="match status" value="1"/>
</dbReference>
<dbReference type="OrthoDB" id="195534at2157"/>
<keyword evidence="2" id="KW-0560">Oxidoreductase</keyword>
<proteinExistence type="inferred from homology"/>
<evidence type="ECO:0000313" key="5">
    <source>
        <dbReference type="EMBL" id="SDF03446.1"/>
    </source>
</evidence>
<dbReference type="Pfam" id="PF01408">
    <property type="entry name" value="GFO_IDH_MocA"/>
    <property type="match status" value="1"/>
</dbReference>
<dbReference type="Gene3D" id="3.30.360.10">
    <property type="entry name" value="Dihydrodipicolinate Reductase, domain 2"/>
    <property type="match status" value="1"/>
</dbReference>
<feature type="domain" description="Gfo/Idh/MocA-like oxidoreductase N-terminal" evidence="3">
    <location>
        <begin position="25"/>
        <end position="148"/>
    </location>
</feature>
<accession>A0A1G7HSY9</accession>
<dbReference type="SUPFAM" id="SSF51735">
    <property type="entry name" value="NAD(P)-binding Rossmann-fold domains"/>
    <property type="match status" value="1"/>
</dbReference>
<comment type="similarity">
    <text evidence="1">Belongs to the Gfo/Idh/MocA family.</text>
</comment>
<evidence type="ECO:0000259" key="4">
    <source>
        <dbReference type="Pfam" id="PF22725"/>
    </source>
</evidence>
<dbReference type="InterPro" id="IPR000683">
    <property type="entry name" value="Gfo/Idh/MocA-like_OxRdtase_N"/>
</dbReference>
<dbReference type="NCBIfam" id="NF041392">
    <property type="entry name" value="XylDh_Gfo6_Halo"/>
    <property type="match status" value="1"/>
</dbReference>
<dbReference type="PANTHER" id="PTHR22604:SF105">
    <property type="entry name" value="TRANS-1,2-DIHYDROBENZENE-1,2-DIOL DEHYDROGENASE"/>
    <property type="match status" value="1"/>
</dbReference>
<dbReference type="InterPro" id="IPR049838">
    <property type="entry name" value="XacA-like"/>
</dbReference>
<dbReference type="STRING" id="660518.SAMN05216218_103145"/>
<dbReference type="GO" id="GO:0016491">
    <property type="term" value="F:oxidoreductase activity"/>
    <property type="evidence" value="ECO:0007669"/>
    <property type="project" value="UniProtKB-KW"/>
</dbReference>
<evidence type="ECO:0000256" key="2">
    <source>
        <dbReference type="ARBA" id="ARBA00023002"/>
    </source>
</evidence>
<dbReference type="PRINTS" id="PR01775">
    <property type="entry name" value="GLFROXRDTASE"/>
</dbReference>
<name>A0A1G7HSY9_9EURY</name>
<dbReference type="Pfam" id="PF22725">
    <property type="entry name" value="GFO_IDH_MocA_C3"/>
    <property type="match status" value="1"/>
</dbReference>
<dbReference type="PANTHER" id="PTHR22604">
    <property type="entry name" value="OXIDOREDUCTASES"/>
    <property type="match status" value="1"/>
</dbReference>
<dbReference type="InterPro" id="IPR036291">
    <property type="entry name" value="NAD(P)-bd_dom_sf"/>
</dbReference>
<feature type="domain" description="GFO/IDH/MocA-like oxidoreductase" evidence="4">
    <location>
        <begin position="156"/>
        <end position="281"/>
    </location>
</feature>
<gene>
    <name evidence="5" type="ORF">SAMN05216218_103145</name>
</gene>
<evidence type="ECO:0000259" key="3">
    <source>
        <dbReference type="Pfam" id="PF01408"/>
    </source>
</evidence>
<dbReference type="SUPFAM" id="SSF55347">
    <property type="entry name" value="Glyceraldehyde-3-phosphate dehydrogenase-like, C-terminal domain"/>
    <property type="match status" value="1"/>
</dbReference>
<protein>
    <submittedName>
        <fullName evidence="5">D-xylose dehydrogenase (NADP)</fullName>
    </submittedName>
</protein>
<dbReference type="AlphaFoldDB" id="A0A1G7HSY9"/>
<evidence type="ECO:0000256" key="1">
    <source>
        <dbReference type="ARBA" id="ARBA00010928"/>
    </source>
</evidence>
<reference evidence="6" key="1">
    <citation type="submission" date="2016-10" db="EMBL/GenBank/DDBJ databases">
        <authorList>
            <person name="Varghese N."/>
            <person name="Submissions S."/>
        </authorList>
    </citation>
    <scope>NUCLEOTIDE SEQUENCE [LARGE SCALE GENOMIC DNA]</scope>
    <source>
        <strain evidence="6">IBRC-M 10760</strain>
    </source>
</reference>
<dbReference type="Proteomes" id="UP000199076">
    <property type="component" value="Unassembled WGS sequence"/>
</dbReference>
<dbReference type="InterPro" id="IPR055170">
    <property type="entry name" value="GFO_IDH_MocA-like_dom"/>
</dbReference>
<dbReference type="GO" id="GO:0000166">
    <property type="term" value="F:nucleotide binding"/>
    <property type="evidence" value="ECO:0007669"/>
    <property type="project" value="InterPro"/>
</dbReference>
<evidence type="ECO:0000313" key="6">
    <source>
        <dbReference type="Proteomes" id="UP000199076"/>
    </source>
</evidence>
<dbReference type="RefSeq" id="WP_092688802.1">
    <property type="nucleotide sequence ID" value="NZ_FNBK01000003.1"/>
</dbReference>
<sequence length="360" mass="39173">MDLATVLDEFTARDWQVAADDAGPLRVAVVGLGWWTREEAIPAIADSQLCETTVAVSRTREKAREVAAEFDGIERGLSADAFHDGAATDAYDAVYVATPNATHLEYVESAAEFGKAVLCEKPMEAGVERAERMVAAADRAEITLMVAYRMHTEPAVRRVRDLLRAGLLGDPVAVHGHMSQRLMEMHPNPDQWRLDPDLAGPGASVTDIGLYPLNTARFLLESDPVAVQASMDSSGEAFADVPDERAAFSLEFPAGVFATCTASQHATQSSHIEVIGTEGRVRIDPAFFPSEPRQVTITRGRTTVDVDFEQVDEMREEFDYFADCVLTGRDPEADGAHGLTDMRAIEAIYEAGEGGERVEL</sequence>
<dbReference type="EMBL" id="FNBK01000003">
    <property type="protein sequence ID" value="SDF03446.1"/>
    <property type="molecule type" value="Genomic_DNA"/>
</dbReference>
<dbReference type="InterPro" id="IPR008354">
    <property type="entry name" value="Glc-Fru_OxRdtase_bac"/>
</dbReference>
<dbReference type="InterPro" id="IPR050984">
    <property type="entry name" value="Gfo/Idh/MocA_domain"/>
</dbReference>
<organism evidence="5 6">
    <name type="scientific">Halorientalis regularis</name>
    <dbReference type="NCBI Taxonomy" id="660518"/>
    <lineage>
        <taxon>Archaea</taxon>
        <taxon>Methanobacteriati</taxon>
        <taxon>Methanobacteriota</taxon>
        <taxon>Stenosarchaea group</taxon>
        <taxon>Halobacteria</taxon>
        <taxon>Halobacteriales</taxon>
        <taxon>Haloarculaceae</taxon>
        <taxon>Halorientalis</taxon>
    </lineage>
</organism>
<keyword evidence="6" id="KW-1185">Reference proteome</keyword>